<name>A0A2T6ZX18_TUBBO</name>
<sequence length="264" mass="30839">MPSGRSLNRATRGAIDALHKCSGMSFDQIASVLQVSQETARLTYKRIKERAQGVNIRDLLNACDMENKKREEPAVPQKFPTGSEVSRRLKTLATQDKEHRLRTFPQIAREASVQSANSTIYQIMHEHHNLYRYLPRLKPALNANARENWLRFVEWALGQLVEVFVYSDEMILEALNGQIDNYNANRGANEPRRLHRRPYWGFKEEISARSISRGMDWFMYQRQGADASWLKIMREIILRLHEWITKPKSVELDVFYSGQQIHRI</sequence>
<organism evidence="1 2">
    <name type="scientific">Tuber borchii</name>
    <name type="common">White truffle</name>
    <dbReference type="NCBI Taxonomy" id="42251"/>
    <lineage>
        <taxon>Eukaryota</taxon>
        <taxon>Fungi</taxon>
        <taxon>Dikarya</taxon>
        <taxon>Ascomycota</taxon>
        <taxon>Pezizomycotina</taxon>
        <taxon>Pezizomycetes</taxon>
        <taxon>Pezizales</taxon>
        <taxon>Tuberaceae</taxon>
        <taxon>Tuber</taxon>
    </lineage>
</organism>
<dbReference type="AlphaFoldDB" id="A0A2T6ZX18"/>
<proteinExistence type="predicted"/>
<protein>
    <submittedName>
        <fullName evidence="1">Uncharacterized protein</fullName>
    </submittedName>
</protein>
<dbReference type="EMBL" id="NESQ01000074">
    <property type="protein sequence ID" value="PUU80032.1"/>
    <property type="molecule type" value="Genomic_DNA"/>
</dbReference>
<accession>A0A2T6ZX18</accession>
<gene>
    <name evidence="1" type="ORF">B9Z19DRAFT_1124199</name>
</gene>
<evidence type="ECO:0000313" key="1">
    <source>
        <dbReference type="EMBL" id="PUU80032.1"/>
    </source>
</evidence>
<dbReference type="OrthoDB" id="5278911at2759"/>
<evidence type="ECO:0000313" key="2">
    <source>
        <dbReference type="Proteomes" id="UP000244722"/>
    </source>
</evidence>
<comment type="caution">
    <text evidence="1">The sequence shown here is derived from an EMBL/GenBank/DDBJ whole genome shotgun (WGS) entry which is preliminary data.</text>
</comment>
<keyword evidence="2" id="KW-1185">Reference proteome</keyword>
<reference evidence="1 2" key="1">
    <citation type="submission" date="2017-04" db="EMBL/GenBank/DDBJ databases">
        <title>Draft genome sequence of Tuber borchii Vittad., a whitish edible truffle.</title>
        <authorList>
            <consortium name="DOE Joint Genome Institute"/>
            <person name="Murat C."/>
            <person name="Kuo A."/>
            <person name="Barry K.W."/>
            <person name="Clum A."/>
            <person name="Dockter R.B."/>
            <person name="Fauchery L."/>
            <person name="Iotti M."/>
            <person name="Kohler A."/>
            <person name="Labutti K."/>
            <person name="Lindquist E.A."/>
            <person name="Lipzen A."/>
            <person name="Ohm R.A."/>
            <person name="Wang M."/>
            <person name="Grigoriev I.V."/>
            <person name="Zambonelli A."/>
            <person name="Martin F.M."/>
        </authorList>
    </citation>
    <scope>NUCLEOTIDE SEQUENCE [LARGE SCALE GENOMIC DNA]</scope>
    <source>
        <strain evidence="1 2">Tbo3840</strain>
    </source>
</reference>
<dbReference type="Proteomes" id="UP000244722">
    <property type="component" value="Unassembled WGS sequence"/>
</dbReference>
<dbReference type="STRING" id="42251.A0A2T6ZX18"/>